<reference evidence="1 2" key="1">
    <citation type="submission" date="2020-08" db="EMBL/GenBank/DDBJ databases">
        <title>Sequencing the genomes of 1000 actinobacteria strains.</title>
        <authorList>
            <person name="Klenk H.-P."/>
        </authorList>
    </citation>
    <scope>NUCLEOTIDE SEQUENCE [LARGE SCALE GENOMIC DNA]</scope>
    <source>
        <strain evidence="1 2">DSM 44593</strain>
    </source>
</reference>
<evidence type="ECO:0000313" key="1">
    <source>
        <dbReference type="EMBL" id="MBB5998451.1"/>
    </source>
</evidence>
<evidence type="ECO:0000313" key="2">
    <source>
        <dbReference type="Proteomes" id="UP000578077"/>
    </source>
</evidence>
<dbReference type="AlphaFoldDB" id="A0A841EGA1"/>
<organism evidence="1 2">
    <name type="scientific">Streptomonospora salina</name>
    <dbReference type="NCBI Taxonomy" id="104205"/>
    <lineage>
        <taxon>Bacteria</taxon>
        <taxon>Bacillati</taxon>
        <taxon>Actinomycetota</taxon>
        <taxon>Actinomycetes</taxon>
        <taxon>Streptosporangiales</taxon>
        <taxon>Nocardiopsidaceae</taxon>
        <taxon>Streptomonospora</taxon>
    </lineage>
</organism>
<sequence length="237" mass="26472">MDGSDRTAEHRIVHPYPGSTVRGCVLAGVWGAGKTSVYHRALARLVASGCESLIAMPQAATLTTHTYSPGAPHEHADRILTWLDHVTAFLEESDRRFRASTLPQHRFAHTWAPTCVLEGIGFDMHVYGLPTSRYALEDIEKRLSDLGVHLVLLWVPEDRVAAQCVDSTRIHRGPKWSRYLNGFGATDAERADHIRGVQAELLRRAQESRLPLHVIDTGAQDWDSYAHRVAELIIDQT</sequence>
<proteinExistence type="predicted"/>
<dbReference type="SUPFAM" id="SSF52540">
    <property type="entry name" value="P-loop containing nucleoside triphosphate hydrolases"/>
    <property type="match status" value="1"/>
</dbReference>
<gene>
    <name evidence="1" type="ORF">HNR25_002202</name>
</gene>
<dbReference type="RefSeq" id="WP_221457500.1">
    <property type="nucleotide sequence ID" value="NZ_JACHLY010000001.1"/>
</dbReference>
<accession>A0A841EGA1</accession>
<keyword evidence="2" id="KW-1185">Reference proteome</keyword>
<comment type="caution">
    <text evidence="1">The sequence shown here is derived from an EMBL/GenBank/DDBJ whole genome shotgun (WGS) entry which is preliminary data.</text>
</comment>
<dbReference type="EMBL" id="JACHLY010000001">
    <property type="protein sequence ID" value="MBB5998451.1"/>
    <property type="molecule type" value="Genomic_DNA"/>
</dbReference>
<name>A0A841EGA1_9ACTN</name>
<protein>
    <submittedName>
        <fullName evidence="1">Putative ABC-type ATPase</fullName>
    </submittedName>
</protein>
<dbReference type="InterPro" id="IPR027417">
    <property type="entry name" value="P-loop_NTPase"/>
</dbReference>
<dbReference type="Proteomes" id="UP000578077">
    <property type="component" value="Unassembled WGS sequence"/>
</dbReference>